<dbReference type="NCBIfam" id="TIGR01494">
    <property type="entry name" value="ATPase_P-type"/>
    <property type="match status" value="2"/>
</dbReference>
<dbReference type="InterPro" id="IPR004014">
    <property type="entry name" value="ATPase_P-typ_cation-transptr_N"/>
</dbReference>
<keyword evidence="3" id="KW-0460">Magnesium</keyword>
<dbReference type="InterPro" id="IPR018303">
    <property type="entry name" value="ATPase_P-typ_P_site"/>
</dbReference>
<dbReference type="GO" id="GO:0005886">
    <property type="term" value="C:plasma membrane"/>
    <property type="evidence" value="ECO:0007669"/>
    <property type="project" value="TreeGrafter"/>
</dbReference>
<evidence type="ECO:0000256" key="4">
    <source>
        <dbReference type="ARBA" id="ARBA00022989"/>
    </source>
</evidence>
<comment type="subcellular location">
    <subcellularLocation>
        <location evidence="1">Membrane</location>
    </subcellularLocation>
</comment>
<gene>
    <name evidence="8" type="ORF">FSB_LOCUS40810</name>
</gene>
<keyword evidence="5 6" id="KW-0472">Membrane</keyword>
<dbReference type="PANTHER" id="PTHR24093:SF434">
    <property type="entry name" value="CALCIUM-TRANSPORTING ATPASE 13, PLASMA MEMBRANE-TYPE-RELATED"/>
    <property type="match status" value="1"/>
</dbReference>
<keyword evidence="2 6" id="KW-0812">Transmembrane</keyword>
<dbReference type="GO" id="GO:0005388">
    <property type="term" value="F:P-type calcium transporter activity"/>
    <property type="evidence" value="ECO:0007669"/>
    <property type="project" value="TreeGrafter"/>
</dbReference>
<feature type="transmembrane region" description="Helical" evidence="6">
    <location>
        <begin position="155"/>
        <end position="175"/>
    </location>
</feature>
<dbReference type="Gene3D" id="2.70.150.10">
    <property type="entry name" value="Calcium-transporting ATPase, cytoplasmic transduction domain A"/>
    <property type="match status" value="1"/>
</dbReference>
<dbReference type="PANTHER" id="PTHR24093">
    <property type="entry name" value="CATION TRANSPORTING ATPASE"/>
    <property type="match status" value="1"/>
</dbReference>
<dbReference type="SUPFAM" id="SSF56784">
    <property type="entry name" value="HAD-like"/>
    <property type="match status" value="1"/>
</dbReference>
<evidence type="ECO:0000313" key="8">
    <source>
        <dbReference type="EMBL" id="SPD12928.1"/>
    </source>
</evidence>
<dbReference type="InterPro" id="IPR023299">
    <property type="entry name" value="ATPase_P-typ_cyto_dom_N"/>
</dbReference>
<evidence type="ECO:0000256" key="6">
    <source>
        <dbReference type="SAM" id="Phobius"/>
    </source>
</evidence>
<dbReference type="AlphaFoldDB" id="A0A2N9HLU5"/>
<dbReference type="InterPro" id="IPR023214">
    <property type="entry name" value="HAD_sf"/>
</dbReference>
<name>A0A2N9HLU5_FAGSY</name>
<accession>A0A2N9HLU5</accession>
<evidence type="ECO:0000256" key="3">
    <source>
        <dbReference type="ARBA" id="ARBA00022842"/>
    </source>
</evidence>
<dbReference type="InterPro" id="IPR001757">
    <property type="entry name" value="P_typ_ATPase"/>
</dbReference>
<evidence type="ECO:0000256" key="1">
    <source>
        <dbReference type="ARBA" id="ARBA00004370"/>
    </source>
</evidence>
<sequence length="655" mass="72637">MSTISAANKRWRLAFISIYCSRALLSFFKDSLIEKKTAKVPKPDNRFKIDQTTLTELVKEKNADKLQNFGGVDGVASTLGTSVECWIHGDVADITRRHEAFGSNTYKRPPTKSFFYFVVEDFKDLTILICLVSAASSLTFGIKKHGIIKEGWYEGGRLLVALFLVVVISAISNLWQSRQLTKLSEICNNIQIDAVGVRKRQKVLMCMVDGYARMLVTSVGMNTTRGEMMSSSKCNTNELQTHLQARLSKLSTSITAIVEVVIPKGFHLAVNLTHVYSMKKMMANQAMVQKLFACETMGFVTTISTDKTGTLTLNQMKVTKPTSGSEIKFLGSPTEKAILSWAVLELNMEMEQLAQSGKILYVEAFNSQKKRSGVMIRRKVDNSIHVHWKGAVEMILKMCSSYYDASGSMKNLDDGEKMKFEQIIQGLVDIKDPRRPGVKKVVEDCQSAGVNIKMIIGDDVFIEKAIATECGILRPSQDMISTGVVIEGEEFRNYTQEERMEKVDKIFTGDSTNDVPTLKEADIGLSMGIHGTEVAKESSDIVILDDNFTSVAKVLMWGRCVSKNIQKFIQFQLTANVVAVTVNSVAIILEALQGTDGKSTSGLDSTTYYQKYVEKCLSPSFLSDCSPLDLANQSSPKNAKLLMRLTTTLSSVNVF</sequence>
<dbReference type="Gene3D" id="3.40.1110.10">
    <property type="entry name" value="Calcium-transporting ATPase, cytoplasmic domain N"/>
    <property type="match status" value="1"/>
</dbReference>
<evidence type="ECO:0000256" key="2">
    <source>
        <dbReference type="ARBA" id="ARBA00022692"/>
    </source>
</evidence>
<dbReference type="SUPFAM" id="SSF81665">
    <property type="entry name" value="Calcium ATPase, transmembrane domain M"/>
    <property type="match status" value="1"/>
</dbReference>
<protein>
    <recommendedName>
        <fullName evidence="7">Cation-transporting P-type ATPase N-terminal domain-containing protein</fullName>
    </recommendedName>
</protein>
<dbReference type="Pfam" id="PF13246">
    <property type="entry name" value="Cation_ATPase"/>
    <property type="match status" value="1"/>
</dbReference>
<dbReference type="GO" id="GO:0005524">
    <property type="term" value="F:ATP binding"/>
    <property type="evidence" value="ECO:0007669"/>
    <property type="project" value="InterPro"/>
</dbReference>
<proteinExistence type="predicted"/>
<dbReference type="PROSITE" id="PS00154">
    <property type="entry name" value="ATPASE_E1_E2"/>
    <property type="match status" value="1"/>
</dbReference>
<dbReference type="InterPro" id="IPR023298">
    <property type="entry name" value="ATPase_P-typ_TM_dom_sf"/>
</dbReference>
<dbReference type="EMBL" id="OIVN01003681">
    <property type="protein sequence ID" value="SPD12928.1"/>
    <property type="molecule type" value="Genomic_DNA"/>
</dbReference>
<dbReference type="PRINTS" id="PR00120">
    <property type="entry name" value="HATPASE"/>
</dbReference>
<organism evidence="8">
    <name type="scientific">Fagus sylvatica</name>
    <name type="common">Beechnut</name>
    <dbReference type="NCBI Taxonomy" id="28930"/>
    <lineage>
        <taxon>Eukaryota</taxon>
        <taxon>Viridiplantae</taxon>
        <taxon>Streptophyta</taxon>
        <taxon>Embryophyta</taxon>
        <taxon>Tracheophyta</taxon>
        <taxon>Spermatophyta</taxon>
        <taxon>Magnoliopsida</taxon>
        <taxon>eudicotyledons</taxon>
        <taxon>Gunneridae</taxon>
        <taxon>Pentapetalae</taxon>
        <taxon>rosids</taxon>
        <taxon>fabids</taxon>
        <taxon>Fagales</taxon>
        <taxon>Fagaceae</taxon>
        <taxon>Fagus</taxon>
    </lineage>
</organism>
<dbReference type="Gene3D" id="3.40.50.1000">
    <property type="entry name" value="HAD superfamily/HAD-like"/>
    <property type="match status" value="3"/>
</dbReference>
<evidence type="ECO:0000256" key="5">
    <source>
        <dbReference type="ARBA" id="ARBA00023136"/>
    </source>
</evidence>
<feature type="domain" description="Cation-transporting P-type ATPase N-terminal" evidence="7">
    <location>
        <begin position="70"/>
        <end position="135"/>
    </location>
</feature>
<dbReference type="Pfam" id="PF00690">
    <property type="entry name" value="Cation_ATPase_N"/>
    <property type="match status" value="1"/>
</dbReference>
<keyword evidence="4 6" id="KW-1133">Transmembrane helix</keyword>
<dbReference type="Gene3D" id="1.20.1110.10">
    <property type="entry name" value="Calcium-transporting ATPase, transmembrane domain"/>
    <property type="match status" value="3"/>
</dbReference>
<reference evidence="8" key="1">
    <citation type="submission" date="2018-02" db="EMBL/GenBank/DDBJ databases">
        <authorList>
            <person name="Cohen D.B."/>
            <person name="Kent A.D."/>
        </authorList>
    </citation>
    <scope>NUCLEOTIDE SEQUENCE</scope>
</reference>
<dbReference type="InterPro" id="IPR036412">
    <property type="entry name" value="HAD-like_sf"/>
</dbReference>
<evidence type="ECO:0000259" key="7">
    <source>
        <dbReference type="Pfam" id="PF00690"/>
    </source>
</evidence>
<dbReference type="GO" id="GO:0016887">
    <property type="term" value="F:ATP hydrolysis activity"/>
    <property type="evidence" value="ECO:0007669"/>
    <property type="project" value="InterPro"/>
</dbReference>
<dbReference type="PRINTS" id="PR00119">
    <property type="entry name" value="CATATPASE"/>
</dbReference>